<comment type="subcellular location">
    <subcellularLocation>
        <location evidence="1">Cytoplasm</location>
    </subcellularLocation>
</comment>
<dbReference type="PANTHER" id="PTHR12839:SF7">
    <property type="entry name" value="REGULATOR OF NONSENSE TRANSCRIPTS 2"/>
    <property type="match status" value="1"/>
</dbReference>
<evidence type="ECO:0000256" key="3">
    <source>
        <dbReference type="SAM" id="MobiDB-lite"/>
    </source>
</evidence>
<keyword evidence="6" id="KW-1185">Reference proteome</keyword>
<sequence>MSEGEPLDEEDEDEDDEGAADTEEQSGNESEMNEQEEDQRSGEAVKVHQLDVAIPLQLKSQLKKGGSGQQCMGEGDSDISDTMQFVMLTRKGNKQQYKILNVPLSSHLAANHFNQQQAEQEERMRMKKLTLDINERQEQEDYQGTQQGSWTELKAAL</sequence>
<feature type="region of interest" description="Disordered" evidence="3">
    <location>
        <begin position="1"/>
        <end position="48"/>
    </location>
</feature>
<proteinExistence type="predicted"/>
<dbReference type="EMBL" id="JAHRIN010000043">
    <property type="protein sequence ID" value="MEQ2190467.1"/>
    <property type="molecule type" value="Genomic_DNA"/>
</dbReference>
<feature type="domain" description="Up-frameshift suppressor 2 C-terminal" evidence="4">
    <location>
        <begin position="32"/>
        <end position="132"/>
    </location>
</feature>
<gene>
    <name evidence="5" type="ORF">XENOCAPTIV_020632</name>
</gene>
<feature type="compositionally biased region" description="Basic and acidic residues" evidence="3">
    <location>
        <begin position="38"/>
        <end position="48"/>
    </location>
</feature>
<feature type="region of interest" description="Disordered" evidence="3">
    <location>
        <begin position="132"/>
        <end position="157"/>
    </location>
</feature>
<evidence type="ECO:0000256" key="2">
    <source>
        <dbReference type="ARBA" id="ARBA00022490"/>
    </source>
</evidence>
<comment type="caution">
    <text evidence="5">The sequence shown here is derived from an EMBL/GenBank/DDBJ whole genome shotgun (WGS) entry which is preliminary data.</text>
</comment>
<evidence type="ECO:0000256" key="1">
    <source>
        <dbReference type="ARBA" id="ARBA00004496"/>
    </source>
</evidence>
<feature type="compositionally biased region" description="Acidic residues" evidence="3">
    <location>
        <begin position="1"/>
        <end position="37"/>
    </location>
</feature>
<dbReference type="InterPro" id="IPR039762">
    <property type="entry name" value="Nmd2/UPF2"/>
</dbReference>
<organism evidence="5 6">
    <name type="scientific">Xenoophorus captivus</name>
    <dbReference type="NCBI Taxonomy" id="1517983"/>
    <lineage>
        <taxon>Eukaryota</taxon>
        <taxon>Metazoa</taxon>
        <taxon>Chordata</taxon>
        <taxon>Craniata</taxon>
        <taxon>Vertebrata</taxon>
        <taxon>Euteleostomi</taxon>
        <taxon>Actinopterygii</taxon>
        <taxon>Neopterygii</taxon>
        <taxon>Teleostei</taxon>
        <taxon>Neoteleostei</taxon>
        <taxon>Acanthomorphata</taxon>
        <taxon>Ovalentaria</taxon>
        <taxon>Atherinomorphae</taxon>
        <taxon>Cyprinodontiformes</taxon>
        <taxon>Goodeidae</taxon>
        <taxon>Xenoophorus</taxon>
    </lineage>
</organism>
<reference evidence="5 6" key="1">
    <citation type="submission" date="2021-06" db="EMBL/GenBank/DDBJ databases">
        <authorList>
            <person name="Palmer J.M."/>
        </authorList>
    </citation>
    <scope>NUCLEOTIDE SEQUENCE [LARGE SCALE GENOMIC DNA]</scope>
    <source>
        <strain evidence="5 6">XC_2019</strain>
        <tissue evidence="5">Muscle</tissue>
    </source>
</reference>
<keyword evidence="2" id="KW-0963">Cytoplasm</keyword>
<dbReference type="PANTHER" id="PTHR12839">
    <property type="entry name" value="NONSENSE-MEDIATED MRNA DECAY PROTEIN 2 UP-FRAMESHIFT SUPPRESSOR 2"/>
    <property type="match status" value="1"/>
</dbReference>
<name>A0ABV0Q4M5_9TELE</name>
<protein>
    <recommendedName>
        <fullName evidence="4">Up-frameshift suppressor 2 C-terminal domain-containing protein</fullName>
    </recommendedName>
</protein>
<evidence type="ECO:0000313" key="5">
    <source>
        <dbReference type="EMBL" id="MEQ2190467.1"/>
    </source>
</evidence>
<evidence type="ECO:0000313" key="6">
    <source>
        <dbReference type="Proteomes" id="UP001434883"/>
    </source>
</evidence>
<accession>A0ABV0Q4M5</accession>
<dbReference type="Proteomes" id="UP001434883">
    <property type="component" value="Unassembled WGS sequence"/>
</dbReference>
<dbReference type="Pfam" id="PF04050">
    <property type="entry name" value="Upf2"/>
    <property type="match status" value="1"/>
</dbReference>
<dbReference type="InterPro" id="IPR007193">
    <property type="entry name" value="Upf2/Nmd2_C"/>
</dbReference>
<dbReference type="Gene3D" id="4.10.80.160">
    <property type="match status" value="1"/>
</dbReference>
<evidence type="ECO:0000259" key="4">
    <source>
        <dbReference type="Pfam" id="PF04050"/>
    </source>
</evidence>